<protein>
    <recommendedName>
        <fullName evidence="2">ribonuclease H</fullName>
        <ecNumber evidence="2">3.1.26.4</ecNumber>
    </recommendedName>
</protein>
<evidence type="ECO:0000256" key="1">
    <source>
        <dbReference type="ARBA" id="ARBA00010879"/>
    </source>
</evidence>
<accession>A0AAE0Q4Q5</accession>
<dbReference type="GO" id="GO:0004523">
    <property type="term" value="F:RNA-DNA hybrid ribonuclease activity"/>
    <property type="evidence" value="ECO:0007669"/>
    <property type="project" value="UniProtKB-EC"/>
</dbReference>
<dbReference type="EC" id="3.1.26.4" evidence="2"/>
<reference evidence="4" key="1">
    <citation type="submission" date="2023-06" db="EMBL/GenBank/DDBJ databases">
        <title>Male Hemibagrus guttatus genome.</title>
        <authorList>
            <person name="Bian C."/>
        </authorList>
    </citation>
    <scope>NUCLEOTIDE SEQUENCE</scope>
    <source>
        <strain evidence="4">Male_cb2023</strain>
        <tissue evidence="4">Muscle</tissue>
    </source>
</reference>
<dbReference type="InterPro" id="IPR000477">
    <property type="entry name" value="RT_dom"/>
</dbReference>
<dbReference type="InterPro" id="IPR053134">
    <property type="entry name" value="RNA-dir_DNA_polymerase"/>
</dbReference>
<dbReference type="CDD" id="cd01647">
    <property type="entry name" value="RT_LTR"/>
    <property type="match status" value="1"/>
</dbReference>
<dbReference type="Gene3D" id="3.10.10.10">
    <property type="entry name" value="HIV Type 1 Reverse Transcriptase, subunit A, domain 1"/>
    <property type="match status" value="1"/>
</dbReference>
<evidence type="ECO:0000313" key="5">
    <source>
        <dbReference type="Proteomes" id="UP001274896"/>
    </source>
</evidence>
<dbReference type="Proteomes" id="UP001274896">
    <property type="component" value="Unassembled WGS sequence"/>
</dbReference>
<sequence>MKWNRGTKQKYYMDQREVFRKEKAACLPAHRPRDCAIDLFPNTVPPKSRVYPLSLPETKAMEDYIEKALALGHIRPSTSPPAASFFFVWKKDGGLHPCIDYRSLNTVTIRYPYLLPLVPATLEQLWGAKYFTKLDLCSVYNLIRIRDGNECKIAFHTTCGHYEYLVMPFGLTNAPAMFQSLINEVFQDMLNRNVIAYIDDILIYSTSFDEHVRHIQVVLACLQRHQLYVKLEKCEFHRATIKFLGYMISQQGVKMDLSKVHAVTEWPEPTMVKELQRFLGFANF</sequence>
<gene>
    <name evidence="4" type="ORF">QTP70_012355</name>
</gene>
<dbReference type="PANTHER" id="PTHR24559:SF440">
    <property type="entry name" value="RIBONUCLEASE H"/>
    <property type="match status" value="1"/>
</dbReference>
<organism evidence="4 5">
    <name type="scientific">Hemibagrus guttatus</name>
    <dbReference type="NCBI Taxonomy" id="175788"/>
    <lineage>
        <taxon>Eukaryota</taxon>
        <taxon>Metazoa</taxon>
        <taxon>Chordata</taxon>
        <taxon>Craniata</taxon>
        <taxon>Vertebrata</taxon>
        <taxon>Euteleostomi</taxon>
        <taxon>Actinopterygii</taxon>
        <taxon>Neopterygii</taxon>
        <taxon>Teleostei</taxon>
        <taxon>Ostariophysi</taxon>
        <taxon>Siluriformes</taxon>
        <taxon>Bagridae</taxon>
        <taxon>Hemibagrus</taxon>
    </lineage>
</organism>
<comment type="caution">
    <text evidence="4">The sequence shown here is derived from an EMBL/GenBank/DDBJ whole genome shotgun (WGS) entry which is preliminary data.</text>
</comment>
<proteinExistence type="inferred from homology"/>
<evidence type="ECO:0000259" key="3">
    <source>
        <dbReference type="PROSITE" id="PS50878"/>
    </source>
</evidence>
<dbReference type="PROSITE" id="PS50878">
    <property type="entry name" value="RT_POL"/>
    <property type="match status" value="1"/>
</dbReference>
<dbReference type="AlphaFoldDB" id="A0AAE0Q4Q5"/>
<dbReference type="Gene3D" id="3.30.70.270">
    <property type="match status" value="2"/>
</dbReference>
<evidence type="ECO:0000256" key="2">
    <source>
        <dbReference type="ARBA" id="ARBA00012180"/>
    </source>
</evidence>
<feature type="domain" description="Reverse transcriptase" evidence="3">
    <location>
        <begin position="69"/>
        <end position="248"/>
    </location>
</feature>
<dbReference type="InterPro" id="IPR043128">
    <property type="entry name" value="Rev_trsase/Diguanyl_cyclase"/>
</dbReference>
<comment type="similarity">
    <text evidence="1">Belongs to the beta type-B retroviral polymerase family. HERV class-II K(HML-2) pol subfamily.</text>
</comment>
<evidence type="ECO:0000313" key="4">
    <source>
        <dbReference type="EMBL" id="KAK3513350.1"/>
    </source>
</evidence>
<dbReference type="SUPFAM" id="SSF56672">
    <property type="entry name" value="DNA/RNA polymerases"/>
    <property type="match status" value="1"/>
</dbReference>
<keyword evidence="5" id="KW-1185">Reference proteome</keyword>
<name>A0AAE0Q4Q5_9TELE</name>
<dbReference type="EMBL" id="JAUCMX010000022">
    <property type="protein sequence ID" value="KAK3513350.1"/>
    <property type="molecule type" value="Genomic_DNA"/>
</dbReference>
<dbReference type="InterPro" id="IPR043502">
    <property type="entry name" value="DNA/RNA_pol_sf"/>
</dbReference>
<dbReference type="PANTHER" id="PTHR24559">
    <property type="entry name" value="TRANSPOSON TY3-I GAG-POL POLYPROTEIN"/>
    <property type="match status" value="1"/>
</dbReference>
<dbReference type="Pfam" id="PF00078">
    <property type="entry name" value="RVT_1"/>
    <property type="match status" value="1"/>
</dbReference>